<dbReference type="AlphaFoldDB" id="A0A0C2JLB9"/>
<proteinExistence type="predicted"/>
<feature type="transmembrane region" description="Helical" evidence="1">
    <location>
        <begin position="240"/>
        <end position="261"/>
    </location>
</feature>
<keyword evidence="1" id="KW-0472">Membrane</keyword>
<keyword evidence="1" id="KW-0812">Transmembrane</keyword>
<dbReference type="OrthoDB" id="5838052at2"/>
<dbReference type="RefSeq" id="WP_040993061.1">
    <property type="nucleotide sequence ID" value="NZ_JTKH01000025.1"/>
</dbReference>
<accession>A0A0C2N6Z0</accession>
<evidence type="ECO:0000313" key="3">
    <source>
        <dbReference type="Proteomes" id="UP000031672"/>
    </source>
</evidence>
<reference evidence="2 3" key="1">
    <citation type="submission" date="2014-11" db="EMBL/GenBank/DDBJ databases">
        <title>Draft Genome Sequence of Vibrio piscirenalis strains CECT 8603T and CECT 8604, two marine Gammaproteobacterium isolated from cultured gilthead sea bream (Sparus aurata).</title>
        <authorList>
            <person name="Arahal D.R."/>
            <person name="Rodrigo-Torres L."/>
            <person name="Lucena T."/>
            <person name="Pujalte M.J."/>
        </authorList>
    </citation>
    <scope>NUCLEOTIDE SEQUENCE [LARGE SCALE GENOMIC DNA]</scope>
    <source>
        <strain evidence="2 3">DCR 1-4-2</strain>
    </source>
</reference>
<sequence length="735" mass="83156">MDSFFTLAQIVIFIWIIGSFFAARSEKEQIKERQASLLDTKRDHPLSTSEISAIKQIYDQEVEPQDVFYVTGKFELNVVKGETEEDETMFLSFGDFLVVMPEIAYSYLHLDNNFAEVIVADDFLIILSLNDYTLLDEVNGLLTIDSWQDYKKEEHNHPLCNEDVAELGKAALRDTHENTASLTDSQDSAPITTVTYKSQRQANELEIRYLAPPFYNWIVPLLLVLVGILFFHFTTLDVTLTASWIAPALLFVICCAILLLLKRHGPSSHADSLLVKQYFGTIERIDHEDNRDWVVFTSPTGLTQKAWLPREWQAKVPLNRSVRFEIEESHSALTSIGSQQITDSDVTKKKPQYLTSLIGLLTVVFIVMINTELEWREASIAMLQGERSHQIHAVQDWPLINNVKPGDHISIQQPRLCLQTLNTRTNTTVYCQQFQYSTINQAFINNQALKIIKRYRDFVVLAPDYTPELPEGLYDYMVSVAKIQKMASADGFRQRIRQRSEMVLFTVSDLNGIATHIEPFCSSTSQAMAENDSAQLACTSFKAALSALWQSATEETCEPDCWQEILRGDPNEDNSTIEVADDLGGYLAALSDLETAAWKHTKAVLFASELDSPYVHIHWTGPQEDRLKAITSLRAALESGSREEQIDKLKQLWQAQVEAAYKRVSATVLNIDKSEKNIIITLAPPLSQKQAMETVLNLALLAALSLLIIIVLIAYLRSGRHRKAKPLQSEDAWIS</sequence>
<keyword evidence="3" id="KW-1185">Reference proteome</keyword>
<evidence type="ECO:0000313" key="2">
    <source>
        <dbReference type="EMBL" id="KII75406.1"/>
    </source>
</evidence>
<feature type="transmembrane region" description="Helical" evidence="1">
    <location>
        <begin position="214"/>
        <end position="234"/>
    </location>
</feature>
<organism evidence="2 3">
    <name type="scientific">Vibrio renipiscarius</name>
    <dbReference type="NCBI Taxonomy" id="1461322"/>
    <lineage>
        <taxon>Bacteria</taxon>
        <taxon>Pseudomonadati</taxon>
        <taxon>Pseudomonadota</taxon>
        <taxon>Gammaproteobacteria</taxon>
        <taxon>Vibrionales</taxon>
        <taxon>Vibrionaceae</taxon>
        <taxon>Vibrio</taxon>
    </lineage>
</organism>
<keyword evidence="1" id="KW-1133">Transmembrane helix</keyword>
<name>A0A0C2JLB9_9VIBR</name>
<feature type="transmembrane region" description="Helical" evidence="1">
    <location>
        <begin position="6"/>
        <end position="23"/>
    </location>
</feature>
<evidence type="ECO:0008006" key="4">
    <source>
        <dbReference type="Google" id="ProtNLM"/>
    </source>
</evidence>
<dbReference type="EMBL" id="JTKH01000025">
    <property type="protein sequence ID" value="KII75406.1"/>
    <property type="molecule type" value="Genomic_DNA"/>
</dbReference>
<protein>
    <recommendedName>
        <fullName evidence="4">Intracellular growth attenuator protein igaA</fullName>
    </recommendedName>
</protein>
<evidence type="ECO:0000256" key="1">
    <source>
        <dbReference type="SAM" id="Phobius"/>
    </source>
</evidence>
<feature type="transmembrane region" description="Helical" evidence="1">
    <location>
        <begin position="353"/>
        <end position="371"/>
    </location>
</feature>
<comment type="caution">
    <text evidence="2">The sequence shown here is derived from an EMBL/GenBank/DDBJ whole genome shotgun (WGS) entry which is preliminary data.</text>
</comment>
<dbReference type="Proteomes" id="UP000031672">
    <property type="component" value="Unassembled WGS sequence"/>
</dbReference>
<gene>
    <name evidence="2" type="ORF">OJ16_19190</name>
</gene>
<accession>A0A0C2JLB9</accession>
<feature type="transmembrane region" description="Helical" evidence="1">
    <location>
        <begin position="695"/>
        <end position="716"/>
    </location>
</feature>